<keyword evidence="7" id="KW-1185">Reference proteome</keyword>
<proteinExistence type="predicted"/>
<evidence type="ECO:0000256" key="4">
    <source>
        <dbReference type="ARBA" id="ARBA00023157"/>
    </source>
</evidence>
<comment type="caution">
    <text evidence="5">Lacks conserved residue(s) required for the propagation of feature annotation.</text>
</comment>
<feature type="disulfide bond" evidence="5">
    <location>
        <begin position="9"/>
        <end position="26"/>
    </location>
</feature>
<keyword evidence="1 5" id="KW-0245">EGF-like domain</keyword>
<dbReference type="SMART" id="SM00181">
    <property type="entry name" value="EGF"/>
    <property type="match status" value="3"/>
</dbReference>
<dbReference type="PANTHER" id="PTHR24049">
    <property type="entry name" value="CRUMBS FAMILY MEMBER"/>
    <property type="match status" value="1"/>
</dbReference>
<sequence length="129" mass="14073">MDRCLSDPCLNDGTCVNSVGQNKYICYCKEEYSGDNCEVKLTEAVCFINQCVNGGTCIDNIDQFSCLCPDGYTGAICEVNINECESSPCLNGGTCLENVNTAGYVCQCPANNMGYNCQGCMYIHFFDHV</sequence>
<evidence type="ECO:0000313" key="8">
    <source>
        <dbReference type="RefSeq" id="XP_006821549.1"/>
    </source>
</evidence>
<dbReference type="PROSITE" id="PS50026">
    <property type="entry name" value="EGF_3"/>
    <property type="match status" value="3"/>
</dbReference>
<dbReference type="SUPFAM" id="SSF57196">
    <property type="entry name" value="EGF/Laminin"/>
    <property type="match status" value="3"/>
</dbReference>
<dbReference type="SMART" id="SM00179">
    <property type="entry name" value="EGF_CA"/>
    <property type="match status" value="3"/>
</dbReference>
<dbReference type="PRINTS" id="PR00010">
    <property type="entry name" value="EGFBLOOD"/>
</dbReference>
<dbReference type="Proteomes" id="UP000694865">
    <property type="component" value="Unplaced"/>
</dbReference>
<feature type="disulfide bond" evidence="5">
    <location>
        <begin position="108"/>
        <end position="117"/>
    </location>
</feature>
<feature type="domain" description="EGF-like" evidence="6">
    <location>
        <begin position="1"/>
        <end position="38"/>
    </location>
</feature>
<protein>
    <submittedName>
        <fullName evidence="8">Neurogenic locus notch homolog protein 2-like</fullName>
    </submittedName>
</protein>
<organism evidence="7 8">
    <name type="scientific">Saccoglossus kowalevskii</name>
    <name type="common">Acorn worm</name>
    <dbReference type="NCBI Taxonomy" id="10224"/>
    <lineage>
        <taxon>Eukaryota</taxon>
        <taxon>Metazoa</taxon>
        <taxon>Hemichordata</taxon>
        <taxon>Enteropneusta</taxon>
        <taxon>Harrimaniidae</taxon>
        <taxon>Saccoglossus</taxon>
    </lineage>
</organism>
<dbReference type="PROSITE" id="PS01186">
    <property type="entry name" value="EGF_2"/>
    <property type="match status" value="1"/>
</dbReference>
<evidence type="ECO:0000256" key="3">
    <source>
        <dbReference type="ARBA" id="ARBA00022737"/>
    </source>
</evidence>
<feature type="domain" description="EGF-like" evidence="6">
    <location>
        <begin position="42"/>
        <end position="78"/>
    </location>
</feature>
<dbReference type="GeneID" id="102801253"/>
<feature type="disulfide bond" evidence="5">
    <location>
        <begin position="28"/>
        <end position="37"/>
    </location>
</feature>
<feature type="domain" description="EGF-like" evidence="6">
    <location>
        <begin position="80"/>
        <end position="118"/>
    </location>
</feature>
<dbReference type="InterPro" id="IPR000152">
    <property type="entry name" value="EGF-type_Asp/Asn_hydroxyl_site"/>
</dbReference>
<dbReference type="PROSITE" id="PS00010">
    <property type="entry name" value="ASX_HYDROXYL"/>
    <property type="match status" value="1"/>
</dbReference>
<feature type="disulfide bond" evidence="5">
    <location>
        <begin position="68"/>
        <end position="77"/>
    </location>
</feature>
<keyword evidence="2" id="KW-0732">Signal</keyword>
<dbReference type="PROSITE" id="PS00022">
    <property type="entry name" value="EGF_1"/>
    <property type="match status" value="3"/>
</dbReference>
<keyword evidence="4 5" id="KW-1015">Disulfide bond</keyword>
<name>A0ABM0MNF8_SACKO</name>
<dbReference type="PANTHER" id="PTHR24049:SF22">
    <property type="entry name" value="DROSOPHILA CRUMBS HOMOLOG"/>
    <property type="match status" value="1"/>
</dbReference>
<dbReference type="Pfam" id="PF00008">
    <property type="entry name" value="EGF"/>
    <property type="match status" value="3"/>
</dbReference>
<dbReference type="Gene3D" id="2.10.25.10">
    <property type="entry name" value="Laminin"/>
    <property type="match status" value="3"/>
</dbReference>
<evidence type="ECO:0000313" key="7">
    <source>
        <dbReference type="Proteomes" id="UP000694865"/>
    </source>
</evidence>
<keyword evidence="3" id="KW-0677">Repeat</keyword>
<evidence type="ECO:0000259" key="6">
    <source>
        <dbReference type="PROSITE" id="PS50026"/>
    </source>
</evidence>
<accession>A0ABM0MNF8</accession>
<dbReference type="InterPro" id="IPR001881">
    <property type="entry name" value="EGF-like_Ca-bd_dom"/>
</dbReference>
<feature type="disulfide bond" evidence="5">
    <location>
        <begin position="89"/>
        <end position="106"/>
    </location>
</feature>
<evidence type="ECO:0000256" key="1">
    <source>
        <dbReference type="ARBA" id="ARBA00022536"/>
    </source>
</evidence>
<dbReference type="InterPro" id="IPR000742">
    <property type="entry name" value="EGF"/>
</dbReference>
<evidence type="ECO:0000256" key="2">
    <source>
        <dbReference type="ARBA" id="ARBA00022729"/>
    </source>
</evidence>
<dbReference type="CDD" id="cd00054">
    <property type="entry name" value="EGF_CA"/>
    <property type="match status" value="2"/>
</dbReference>
<dbReference type="RefSeq" id="XP_006821549.1">
    <property type="nucleotide sequence ID" value="XM_006821486.1"/>
</dbReference>
<dbReference type="InterPro" id="IPR051022">
    <property type="entry name" value="Notch_Cell-Fate_Det"/>
</dbReference>
<reference evidence="8" key="1">
    <citation type="submission" date="2025-08" db="UniProtKB">
        <authorList>
            <consortium name="RefSeq"/>
        </authorList>
    </citation>
    <scope>IDENTIFICATION</scope>
    <source>
        <tissue evidence="8">Testes</tissue>
    </source>
</reference>
<evidence type="ECO:0000256" key="5">
    <source>
        <dbReference type="PROSITE-ProRule" id="PRU00076"/>
    </source>
</evidence>
<gene>
    <name evidence="8" type="primary">LOC102801253</name>
</gene>